<organism evidence="3 4">
    <name type="scientific">Flagellimonas aquimarina</name>
    <dbReference type="NCBI Taxonomy" id="2201895"/>
    <lineage>
        <taxon>Bacteria</taxon>
        <taxon>Pseudomonadati</taxon>
        <taxon>Bacteroidota</taxon>
        <taxon>Flavobacteriia</taxon>
        <taxon>Flavobacteriales</taxon>
        <taxon>Flavobacteriaceae</taxon>
        <taxon>Flagellimonas</taxon>
    </lineage>
</organism>
<dbReference type="Proteomes" id="UP000245762">
    <property type="component" value="Unassembled WGS sequence"/>
</dbReference>
<gene>
    <name evidence="3" type="ORF">DKG77_15250</name>
</gene>
<feature type="domain" description="UspA" evidence="2">
    <location>
        <begin position="1"/>
        <end position="146"/>
    </location>
</feature>
<dbReference type="PRINTS" id="PR01438">
    <property type="entry name" value="UNVRSLSTRESS"/>
</dbReference>
<evidence type="ECO:0000313" key="3">
    <source>
        <dbReference type="EMBL" id="PWL37653.1"/>
    </source>
</evidence>
<dbReference type="CDD" id="cd00293">
    <property type="entry name" value="USP-like"/>
    <property type="match status" value="1"/>
</dbReference>
<dbReference type="Gene3D" id="3.40.50.12370">
    <property type="match status" value="1"/>
</dbReference>
<dbReference type="AlphaFoldDB" id="A0A316L0H6"/>
<comment type="caution">
    <text evidence="3">The sequence shown here is derived from an EMBL/GenBank/DDBJ whole genome shotgun (WGS) entry which is preliminary data.</text>
</comment>
<proteinExistence type="inferred from homology"/>
<name>A0A316L0H6_9FLAO</name>
<dbReference type="PANTHER" id="PTHR46268">
    <property type="entry name" value="STRESS RESPONSE PROTEIN NHAX"/>
    <property type="match status" value="1"/>
</dbReference>
<dbReference type="EMBL" id="QGEG01000004">
    <property type="protein sequence ID" value="PWL37653.1"/>
    <property type="molecule type" value="Genomic_DNA"/>
</dbReference>
<evidence type="ECO:0000259" key="2">
    <source>
        <dbReference type="Pfam" id="PF00582"/>
    </source>
</evidence>
<dbReference type="InterPro" id="IPR006015">
    <property type="entry name" value="Universal_stress_UspA"/>
</dbReference>
<sequence>MQRILFPTDFSENAWNAVAFALSLFKNEECEFFIMNVFQLGSSGLVTTMNRANETRLYKITKEESKKGLQSVLKRIEENYDNPKHKFNTLIRVSTLTNAIRQVVFDKDIDYIIMGTKGATGLKEVFMGSNAYKTIKNINLCPIIAVPDDFEQNVIETILFITGFEHIYHTYEIKPMVDIAKILSAKIRVLYLGDLNSLEPHQKTAYELIQKRLKIVEHEIVILKKEKPINVMIKELVEENNDIGVVCMINYWHSFLEKITHEPVIKKVAFNTKVPFLVMHLYD</sequence>
<dbReference type="InterPro" id="IPR006016">
    <property type="entry name" value="UspA"/>
</dbReference>
<accession>A0A316L0H6</accession>
<reference evidence="3 4" key="1">
    <citation type="submission" date="2018-05" db="EMBL/GenBank/DDBJ databases">
        <title>Complete genome sequence of Flagellimonas aquimarina ECD12 isolated from seaweed Ecklonia cava.</title>
        <authorList>
            <person name="Choi S."/>
            <person name="Seong C."/>
        </authorList>
    </citation>
    <scope>NUCLEOTIDE SEQUENCE [LARGE SCALE GENOMIC DNA]</scope>
    <source>
        <strain evidence="3 4">ECD12</strain>
    </source>
</reference>
<evidence type="ECO:0000256" key="1">
    <source>
        <dbReference type="ARBA" id="ARBA00008791"/>
    </source>
</evidence>
<dbReference type="PANTHER" id="PTHR46268:SF6">
    <property type="entry name" value="UNIVERSAL STRESS PROTEIN UP12"/>
    <property type="match status" value="1"/>
</dbReference>
<protein>
    <recommendedName>
        <fullName evidence="2">UspA domain-containing protein</fullName>
    </recommendedName>
</protein>
<dbReference type="SUPFAM" id="SSF52402">
    <property type="entry name" value="Adenine nucleotide alpha hydrolases-like"/>
    <property type="match status" value="2"/>
</dbReference>
<comment type="similarity">
    <text evidence="1">Belongs to the universal stress protein A family.</text>
</comment>
<dbReference type="OrthoDB" id="9788959at2"/>
<evidence type="ECO:0000313" key="4">
    <source>
        <dbReference type="Proteomes" id="UP000245762"/>
    </source>
</evidence>
<dbReference type="RefSeq" id="WP_109664842.1">
    <property type="nucleotide sequence ID" value="NZ_QGEG01000004.1"/>
</dbReference>
<dbReference type="Pfam" id="PF00582">
    <property type="entry name" value="Usp"/>
    <property type="match status" value="1"/>
</dbReference>
<keyword evidence="4" id="KW-1185">Reference proteome</keyword>